<organism evidence="2 3">
    <name type="scientific">Rhamnusium bicolor</name>
    <dbReference type="NCBI Taxonomy" id="1586634"/>
    <lineage>
        <taxon>Eukaryota</taxon>
        <taxon>Metazoa</taxon>
        <taxon>Ecdysozoa</taxon>
        <taxon>Arthropoda</taxon>
        <taxon>Hexapoda</taxon>
        <taxon>Insecta</taxon>
        <taxon>Pterygota</taxon>
        <taxon>Neoptera</taxon>
        <taxon>Endopterygota</taxon>
        <taxon>Coleoptera</taxon>
        <taxon>Polyphaga</taxon>
        <taxon>Cucujiformia</taxon>
        <taxon>Chrysomeloidea</taxon>
        <taxon>Cerambycidae</taxon>
        <taxon>Lepturinae</taxon>
        <taxon>Rhagiini</taxon>
        <taxon>Rhamnusium</taxon>
    </lineage>
</organism>
<reference evidence="2" key="1">
    <citation type="journal article" date="2023" name="Insect Mol. Biol.">
        <title>Genome sequencing provides insights into the evolution of gene families encoding plant cell wall-degrading enzymes in longhorned beetles.</title>
        <authorList>
            <person name="Shin N.R."/>
            <person name="Okamura Y."/>
            <person name="Kirsch R."/>
            <person name="Pauchet Y."/>
        </authorList>
    </citation>
    <scope>NUCLEOTIDE SEQUENCE</scope>
    <source>
        <strain evidence="2">RBIC_L_NR</strain>
    </source>
</reference>
<feature type="compositionally biased region" description="Basic and acidic residues" evidence="1">
    <location>
        <begin position="134"/>
        <end position="145"/>
    </location>
</feature>
<feature type="compositionally biased region" description="Low complexity" evidence="1">
    <location>
        <begin position="325"/>
        <end position="339"/>
    </location>
</feature>
<feature type="compositionally biased region" description="Polar residues" evidence="1">
    <location>
        <begin position="635"/>
        <end position="645"/>
    </location>
</feature>
<feature type="region of interest" description="Disordered" evidence="1">
    <location>
        <begin position="715"/>
        <end position="747"/>
    </location>
</feature>
<feature type="region of interest" description="Disordered" evidence="1">
    <location>
        <begin position="277"/>
        <end position="344"/>
    </location>
</feature>
<accession>A0AAV8WK85</accession>
<feature type="compositionally biased region" description="Basic and acidic residues" evidence="1">
    <location>
        <begin position="170"/>
        <end position="212"/>
    </location>
</feature>
<feature type="compositionally biased region" description="Basic residues" evidence="1">
    <location>
        <begin position="479"/>
        <end position="497"/>
    </location>
</feature>
<dbReference type="Proteomes" id="UP001162156">
    <property type="component" value="Unassembled WGS sequence"/>
</dbReference>
<feature type="compositionally biased region" description="Polar residues" evidence="1">
    <location>
        <begin position="149"/>
        <end position="166"/>
    </location>
</feature>
<feature type="compositionally biased region" description="Basic residues" evidence="1">
    <location>
        <begin position="507"/>
        <end position="522"/>
    </location>
</feature>
<feature type="region of interest" description="Disordered" evidence="1">
    <location>
        <begin position="472"/>
        <end position="651"/>
    </location>
</feature>
<dbReference type="AlphaFoldDB" id="A0AAV8WK85"/>
<dbReference type="EMBL" id="JANEYF010005748">
    <property type="protein sequence ID" value="KAJ8927014.1"/>
    <property type="molecule type" value="Genomic_DNA"/>
</dbReference>
<evidence type="ECO:0000313" key="2">
    <source>
        <dbReference type="EMBL" id="KAJ8927014.1"/>
    </source>
</evidence>
<proteinExistence type="predicted"/>
<feature type="compositionally biased region" description="Polar residues" evidence="1">
    <location>
        <begin position="304"/>
        <end position="324"/>
    </location>
</feature>
<feature type="compositionally biased region" description="Pro residues" evidence="1">
    <location>
        <begin position="728"/>
        <end position="747"/>
    </location>
</feature>
<name>A0AAV8WK85_9CUCU</name>
<feature type="compositionally biased region" description="Basic and acidic residues" evidence="1">
    <location>
        <begin position="558"/>
        <end position="567"/>
    </location>
</feature>
<protein>
    <submittedName>
        <fullName evidence="2">Uncharacterized protein</fullName>
    </submittedName>
</protein>
<feature type="compositionally biased region" description="Basic and acidic residues" evidence="1">
    <location>
        <begin position="31"/>
        <end position="45"/>
    </location>
</feature>
<gene>
    <name evidence="2" type="ORF">NQ314_020577</name>
</gene>
<evidence type="ECO:0000256" key="1">
    <source>
        <dbReference type="SAM" id="MobiDB-lite"/>
    </source>
</evidence>
<evidence type="ECO:0000313" key="3">
    <source>
        <dbReference type="Proteomes" id="UP001162156"/>
    </source>
</evidence>
<feature type="compositionally biased region" description="Basic and acidic residues" evidence="1">
    <location>
        <begin position="110"/>
        <end position="125"/>
    </location>
</feature>
<comment type="caution">
    <text evidence="2">The sequence shown here is derived from an EMBL/GenBank/DDBJ whole genome shotgun (WGS) entry which is preliminary data.</text>
</comment>
<sequence>MYNSYTSGPETDPHKHRSSRLHETSSNSQQQREREYKERKERERLAAQQKALISGQSKVSHGHHRPPVDPKLKPHSRPPSVGSYQTNSRTEPRDILREASRDSPFGLANKEFRDPSRDHGKDSTGKDPQVVRSDNNKEVQKRDYLLKPNVQTDMNSLNNYSDSRLNYSADKQRIDPTNRSRADPLKIPTNKHDSLRRHDESKPYLKETDNIKKHLSASGHDKNNASKSVPKQSVGQVNVPPKTQHTNGSSNGSSCNLPVLNNDVRIKSEPGLVKEEIPTPPVIKRPSLFSPEKTPPRKVIVKCSPNSVKKSNETPTTSTALSPLNSPANRRSRNYSSSSEPELRPVMKKIDQVEGFENLMRDNTIGINKIHQIPDVMSPSADVKKEIILSDIQTEITNEAPDMYTNNMKPPDSIPPLPTDNVNMSNLVNGLETNPTLISNLLKETTSVSHLPVVAVVENSSSLQQIAPQQIQPEVKEKEHHHHKSKKKNKEKHKHKDKEKSKEEKEKKKKHKDKDRERHKHKEPAVTEPIKIKIHKDKIQPVAESSTQGPSIGLKIKIPKDKIKTESICDLSQPPPPTGSLKIKIPKEKINNCSTSDSSSKKRERDRTSLSDIPPSKVSKSSHKDSKQNGRHSFSKVSNYQNKISTHPPRFPHNLLPNHIHPRPIYPPTQPNLVYYYPQMPPPSLPNMSVPPPTFIYPERGSMYTQYYHQGYMYPPEMYPQRPMPQTSNPPLPKDAPPYVPPPPPPE</sequence>
<feature type="compositionally biased region" description="Polar residues" evidence="1">
    <location>
        <begin position="225"/>
        <end position="256"/>
    </location>
</feature>
<feature type="compositionally biased region" description="Basic and acidic residues" evidence="1">
    <location>
        <begin position="90"/>
        <end position="101"/>
    </location>
</feature>
<feature type="region of interest" description="Disordered" evidence="1">
    <location>
        <begin position="1"/>
        <end position="259"/>
    </location>
</feature>
<feature type="compositionally biased region" description="Basic and acidic residues" evidence="1">
    <location>
        <begin position="599"/>
        <end position="609"/>
    </location>
</feature>
<keyword evidence="3" id="KW-1185">Reference proteome</keyword>